<dbReference type="EC" id="2.4.1.-" evidence="7"/>
<protein>
    <recommendedName>
        <fullName evidence="7">Fucosyltransferase</fullName>
        <ecNumber evidence="7">2.4.1.-</ecNumber>
    </recommendedName>
</protein>
<keyword evidence="3 7" id="KW-0808">Transferase</keyword>
<dbReference type="Proteomes" id="UP001291623">
    <property type="component" value="Unassembled WGS sequence"/>
</dbReference>
<dbReference type="Gene3D" id="3.40.50.11340">
    <property type="match status" value="1"/>
</dbReference>
<dbReference type="GO" id="GO:0042546">
    <property type="term" value="P:cell wall biogenesis"/>
    <property type="evidence" value="ECO:0007669"/>
    <property type="project" value="InterPro"/>
</dbReference>
<dbReference type="InterPro" id="IPR004938">
    <property type="entry name" value="XG_FTase"/>
</dbReference>
<dbReference type="PANTHER" id="PTHR31889:SF70">
    <property type="entry name" value="FUCOSYLTRANSFERASE"/>
    <property type="match status" value="1"/>
</dbReference>
<evidence type="ECO:0000256" key="5">
    <source>
        <dbReference type="ARBA" id="ARBA00023180"/>
    </source>
</evidence>
<dbReference type="PANTHER" id="PTHR31889">
    <property type="entry name" value="FUCOSYLTRANSFERASE 2-RELATED"/>
    <property type="match status" value="1"/>
</dbReference>
<dbReference type="GO" id="GO:0008107">
    <property type="term" value="F:galactoside 2-alpha-L-fucosyltransferase activity"/>
    <property type="evidence" value="ECO:0007669"/>
    <property type="project" value="InterPro"/>
</dbReference>
<name>A0AAE1VLZ2_9SOLA</name>
<evidence type="ECO:0000256" key="4">
    <source>
        <dbReference type="ARBA" id="ARBA00023034"/>
    </source>
</evidence>
<dbReference type="FunFam" id="3.40.50.11340:FF:000005">
    <property type="entry name" value="Galactoside 2-alpha-L-fucosyltransferase"/>
    <property type="match status" value="1"/>
</dbReference>
<comment type="subcellular location">
    <subcellularLocation>
        <location evidence="7">Golgi apparatus</location>
        <location evidence="7">Golgi stack membrane</location>
        <topology evidence="7">Single-pass type II membrane protein</topology>
    </subcellularLocation>
</comment>
<evidence type="ECO:0000256" key="7">
    <source>
        <dbReference type="RuleBase" id="RU367004"/>
    </source>
</evidence>
<dbReference type="Pfam" id="PF03254">
    <property type="entry name" value="XG_FTase"/>
    <property type="match status" value="1"/>
</dbReference>
<dbReference type="GO" id="GO:0071555">
    <property type="term" value="P:cell wall organization"/>
    <property type="evidence" value="ECO:0007669"/>
    <property type="project" value="UniProtKB-UniRule"/>
</dbReference>
<proteinExistence type="inferred from homology"/>
<comment type="similarity">
    <text evidence="1 7">Belongs to the glycosyltransferase 37 family.</text>
</comment>
<dbReference type="GO" id="GO:0032580">
    <property type="term" value="C:Golgi cisterna membrane"/>
    <property type="evidence" value="ECO:0007669"/>
    <property type="project" value="UniProtKB-SubCell"/>
</dbReference>
<evidence type="ECO:0000256" key="2">
    <source>
        <dbReference type="ARBA" id="ARBA00022676"/>
    </source>
</evidence>
<gene>
    <name evidence="8" type="ORF">RND71_013694</name>
</gene>
<comment type="caution">
    <text evidence="8">The sequence shown here is derived from an EMBL/GenBank/DDBJ whole genome shotgun (WGS) entry which is preliminary data.</text>
</comment>
<evidence type="ECO:0000256" key="6">
    <source>
        <dbReference type="ARBA" id="ARBA00023316"/>
    </source>
</evidence>
<comment type="function">
    <text evidence="7">May be involved in cell wall biosynthesis.</text>
</comment>
<dbReference type="GO" id="GO:0009969">
    <property type="term" value="P:xyloglucan biosynthetic process"/>
    <property type="evidence" value="ECO:0007669"/>
    <property type="project" value="TreeGrafter"/>
</dbReference>
<keyword evidence="6 7" id="KW-0961">Cell wall biogenesis/degradation</keyword>
<keyword evidence="4 7" id="KW-0333">Golgi apparatus</keyword>
<reference evidence="8" key="1">
    <citation type="submission" date="2023-12" db="EMBL/GenBank/DDBJ databases">
        <title>Genome assembly of Anisodus tanguticus.</title>
        <authorList>
            <person name="Wang Y.-J."/>
        </authorList>
    </citation>
    <scope>NUCLEOTIDE SEQUENCE</scope>
    <source>
        <strain evidence="8">KB-2021</strain>
        <tissue evidence="8">Leaf</tissue>
    </source>
</reference>
<evidence type="ECO:0000256" key="1">
    <source>
        <dbReference type="ARBA" id="ARBA00010481"/>
    </source>
</evidence>
<accession>A0AAE1VLZ2</accession>
<keyword evidence="5" id="KW-0325">Glycoprotein</keyword>
<dbReference type="AlphaFoldDB" id="A0AAE1VLZ2"/>
<evidence type="ECO:0000313" key="9">
    <source>
        <dbReference type="Proteomes" id="UP001291623"/>
    </source>
</evidence>
<evidence type="ECO:0000256" key="3">
    <source>
        <dbReference type="ARBA" id="ARBA00022679"/>
    </source>
</evidence>
<evidence type="ECO:0000313" key="8">
    <source>
        <dbReference type="EMBL" id="KAK4365814.1"/>
    </source>
</evidence>
<keyword evidence="9" id="KW-1185">Reference proteome</keyword>
<dbReference type="EMBL" id="JAVYJV010000007">
    <property type="protein sequence ID" value="KAK4365814.1"/>
    <property type="molecule type" value="Genomic_DNA"/>
</dbReference>
<keyword evidence="2 7" id="KW-0328">Glycosyltransferase</keyword>
<organism evidence="8 9">
    <name type="scientific">Anisodus tanguticus</name>
    <dbReference type="NCBI Taxonomy" id="243964"/>
    <lineage>
        <taxon>Eukaryota</taxon>
        <taxon>Viridiplantae</taxon>
        <taxon>Streptophyta</taxon>
        <taxon>Embryophyta</taxon>
        <taxon>Tracheophyta</taxon>
        <taxon>Spermatophyta</taxon>
        <taxon>Magnoliopsida</taxon>
        <taxon>eudicotyledons</taxon>
        <taxon>Gunneridae</taxon>
        <taxon>Pentapetalae</taxon>
        <taxon>asterids</taxon>
        <taxon>lamiids</taxon>
        <taxon>Solanales</taxon>
        <taxon>Solanaceae</taxon>
        <taxon>Solanoideae</taxon>
        <taxon>Hyoscyameae</taxon>
        <taxon>Anisodus</taxon>
    </lineage>
</organism>
<sequence length="287" mass="33298">MRTSYGIIQQKHRAYQVWSIQVRSVDCNYFVWISYSGLGNRMLTLASAFLYALLTNRVLLVDPGVNIPGLFCEPFPETSWLLPPDFPLINQFNTFDKKSPNSYGYMVKNDMIIGNYSTDGSILPPFIYLHLAHDYDDQDKLFFCDQDQSYLQKIPWLVMKTDNYFVPSLFLITSFEQELSNLIPEKERVFYFLSRYLFHPTNAVWELVKRYYQAYLAQANEKLGIQIRVLETNSGPLKYIMDQIINCTIQENLLPKINRSSEPIVLNQSGKKKKTIAVLTTSLSPGY</sequence>